<evidence type="ECO:0000259" key="7">
    <source>
        <dbReference type="PROSITE" id="PS51394"/>
    </source>
</evidence>
<dbReference type="InterPro" id="IPR015943">
    <property type="entry name" value="WD40/YVTN_repeat-like_dom_sf"/>
</dbReference>
<dbReference type="STRING" id="42157.A0A182E4Y9"/>
<keyword evidence="3" id="KW-0963">Cytoplasm</keyword>
<accession>A0A182E4Y9</accession>
<evidence type="ECO:0000256" key="3">
    <source>
        <dbReference type="ARBA" id="ARBA00022490"/>
    </source>
</evidence>
<dbReference type="EMBL" id="UYRW01000547">
    <property type="protein sequence ID" value="VDK67822.1"/>
    <property type="molecule type" value="Genomic_DNA"/>
</dbReference>
<dbReference type="AlphaFoldDB" id="A0A182E4Y9"/>
<dbReference type="Gene3D" id="3.10.20.870">
    <property type="entry name" value="PFU (PLAA family ubiquitin binding), C-terminal domain"/>
    <property type="match status" value="2"/>
</dbReference>
<dbReference type="Proteomes" id="UP000271087">
    <property type="component" value="Unassembled WGS sequence"/>
</dbReference>
<dbReference type="InterPro" id="IPR038122">
    <property type="entry name" value="PFU_sf"/>
</dbReference>
<dbReference type="PROSITE" id="PS51396">
    <property type="entry name" value="PUL"/>
    <property type="match status" value="1"/>
</dbReference>
<dbReference type="Pfam" id="PF00400">
    <property type="entry name" value="WD40"/>
    <property type="match status" value="3"/>
</dbReference>
<reference evidence="11" key="1">
    <citation type="submission" date="2016-06" db="UniProtKB">
        <authorList>
            <consortium name="WormBaseParasite"/>
        </authorList>
    </citation>
    <scope>IDENTIFICATION</scope>
</reference>
<dbReference type="InterPro" id="IPR036322">
    <property type="entry name" value="WD40_repeat_dom_sf"/>
</dbReference>
<dbReference type="GO" id="GO:0043130">
    <property type="term" value="F:ubiquitin binding"/>
    <property type="evidence" value="ECO:0007669"/>
    <property type="project" value="TreeGrafter"/>
</dbReference>
<reference evidence="9 10" key="2">
    <citation type="submission" date="2018-08" db="EMBL/GenBank/DDBJ databases">
        <authorList>
            <person name="Laetsch R D."/>
            <person name="Stevens L."/>
            <person name="Kumar S."/>
            <person name="Blaxter L. M."/>
        </authorList>
    </citation>
    <scope>NUCLEOTIDE SEQUENCE [LARGE SCALE GENOMIC DNA]</scope>
</reference>
<dbReference type="Gene3D" id="2.130.10.10">
    <property type="entry name" value="YVTN repeat-like/Quinoprotein amine dehydrogenase"/>
    <property type="match status" value="1"/>
</dbReference>
<evidence type="ECO:0000256" key="1">
    <source>
        <dbReference type="ARBA" id="ARBA00004496"/>
    </source>
</evidence>
<feature type="domain" description="PUL" evidence="8">
    <location>
        <begin position="569"/>
        <end position="844"/>
    </location>
</feature>
<dbReference type="PROSITE" id="PS50294">
    <property type="entry name" value="WD_REPEATS_REGION"/>
    <property type="match status" value="1"/>
</dbReference>
<keyword evidence="4 6" id="KW-0853">WD repeat</keyword>
<dbReference type="InterPro" id="IPR015155">
    <property type="entry name" value="PFU"/>
</dbReference>
<keyword evidence="10" id="KW-1185">Reference proteome</keyword>
<dbReference type="Pfam" id="PF09070">
    <property type="entry name" value="PFU"/>
    <property type="match status" value="2"/>
</dbReference>
<dbReference type="Gene3D" id="1.25.10.10">
    <property type="entry name" value="Leucine-rich Repeat Variant"/>
    <property type="match status" value="1"/>
</dbReference>
<protein>
    <submittedName>
        <fullName evidence="11">WD_REPEATS_REGION domain-containing protein</fullName>
    </submittedName>
</protein>
<dbReference type="InterPro" id="IPR013535">
    <property type="entry name" value="PUL_dom"/>
</dbReference>
<evidence type="ECO:0000256" key="5">
    <source>
        <dbReference type="ARBA" id="ARBA00022737"/>
    </source>
</evidence>
<feature type="repeat" description="WD" evidence="6">
    <location>
        <begin position="194"/>
        <end position="234"/>
    </location>
</feature>
<dbReference type="PANTHER" id="PTHR19849:SF0">
    <property type="entry name" value="PHOSPHOLIPASE A-2-ACTIVATING PROTEIN"/>
    <property type="match status" value="1"/>
</dbReference>
<evidence type="ECO:0000313" key="10">
    <source>
        <dbReference type="Proteomes" id="UP000271087"/>
    </source>
</evidence>
<dbReference type="GO" id="GO:0005737">
    <property type="term" value="C:cytoplasm"/>
    <property type="evidence" value="ECO:0007669"/>
    <property type="project" value="UniProtKB-SubCell"/>
</dbReference>
<organism evidence="11">
    <name type="scientific">Onchocerca ochengi</name>
    <name type="common">Filarial nematode worm</name>
    <dbReference type="NCBI Taxonomy" id="42157"/>
    <lineage>
        <taxon>Eukaryota</taxon>
        <taxon>Metazoa</taxon>
        <taxon>Ecdysozoa</taxon>
        <taxon>Nematoda</taxon>
        <taxon>Chromadorea</taxon>
        <taxon>Rhabditida</taxon>
        <taxon>Spirurina</taxon>
        <taxon>Spiruromorpha</taxon>
        <taxon>Filarioidea</taxon>
        <taxon>Onchocercidae</taxon>
        <taxon>Onchocerca</taxon>
    </lineage>
</organism>
<dbReference type="GO" id="GO:0043161">
    <property type="term" value="P:proteasome-mediated ubiquitin-dependent protein catabolic process"/>
    <property type="evidence" value="ECO:0007669"/>
    <property type="project" value="TreeGrafter"/>
</dbReference>
<evidence type="ECO:0000256" key="6">
    <source>
        <dbReference type="PROSITE-ProRule" id="PRU00221"/>
    </source>
</evidence>
<comment type="subcellular location">
    <subcellularLocation>
        <location evidence="1">Cytoplasm</location>
    </subcellularLocation>
</comment>
<feature type="domain" description="PFU" evidence="7">
    <location>
        <begin position="310"/>
        <end position="414"/>
    </location>
</feature>
<dbReference type="PANTHER" id="PTHR19849">
    <property type="entry name" value="PHOSPHOLIPASE A-2-ACTIVATING PROTEIN"/>
    <property type="match status" value="1"/>
</dbReference>
<sequence>MEVREENGRNYEFSGIIAAHHSDVKCIVATDLGQIISGSRDECVKVFSERNGGYVEDLSLTNVEKLAVNAVAFYSCPKYGWLIFAGRKDGSIAVYTSDSDKPTSILREHKMNVCVLYVDAENGKLMSGSWDNNAIIWPIPEIISSSDFNALCLVGHKLSVWAVASIPERPDFYLTGSADLTIKLWKGDSEINSFSGHEDVVRSLVVLSKHRFLSAANDFTIRLWDIDAGVCLQRYNSSSGEYIYSLVHANIKGHSLMANSGEGGFLEIWDVNDDGSLTHKQLIRTPAQSLWSLTFLRNNDIAVGADDGNIYIFSTAANRKANASIMGSFQCAVAKKIAEVEAVLAAQQNEIVKIKVALDDGEPQIELQYKKGSDPYDAAQTFLLENNLPASYLNEVAEYIIENIPEARQATNKKMAQSQSTEKILLDGKANFQILIIRIEKIIEWDYVFDVTTEDGRILKLPYNLGEDTNWAAQRFIEKHNLPIKFLEKVSAVLRLQVPGTIGNSSSSEFGNFTDPFTEGRYVPGANQTPNGIGFVTDPFTGGNAYVSNSASVVPSVRLPIDKKRPRSEFVPLSNFFQFGIEQASAKAIIKLRELNETQSKYRLNEEQLCALEDVLKTPLYEPRDIHVSAIDTGFGWHIDTITPVMDVFRLALLNRTLNRIYCSLDMEGDKPARGLETMQRLTNFLISANSDPIRILACRAMANAAIHQWGRSMLIHDVNTTVRYVATQLNSAKHALQLAATTALANWALILLRHTESGEVAELGPREDALRAIIQAIENVVSFGDFNQLALIRLLQAIVTLMWGDVAVIQLAKKRNIIGIMNRIKDAVVDECGKAIARDITEMAYSL</sequence>
<keyword evidence="5" id="KW-0677">Repeat</keyword>
<gene>
    <name evidence="9" type="ORF">NOO_LOCUS3063</name>
</gene>
<dbReference type="GO" id="GO:0010992">
    <property type="term" value="P:ubiquitin recycling"/>
    <property type="evidence" value="ECO:0007669"/>
    <property type="project" value="TreeGrafter"/>
</dbReference>
<proteinExistence type="inferred from homology"/>
<evidence type="ECO:0000256" key="2">
    <source>
        <dbReference type="ARBA" id="ARBA00008495"/>
    </source>
</evidence>
<dbReference type="SMART" id="SM00320">
    <property type="entry name" value="WD40"/>
    <property type="match status" value="5"/>
</dbReference>
<evidence type="ECO:0000313" key="9">
    <source>
        <dbReference type="EMBL" id="VDK67822.1"/>
    </source>
</evidence>
<dbReference type="OrthoDB" id="10265988at2759"/>
<evidence type="ECO:0000256" key="4">
    <source>
        <dbReference type="ARBA" id="ARBA00022574"/>
    </source>
</evidence>
<dbReference type="GO" id="GO:0005634">
    <property type="term" value="C:nucleus"/>
    <property type="evidence" value="ECO:0007669"/>
    <property type="project" value="TreeGrafter"/>
</dbReference>
<feature type="repeat" description="WD" evidence="6">
    <location>
        <begin position="153"/>
        <end position="186"/>
    </location>
</feature>
<evidence type="ECO:0000313" key="11">
    <source>
        <dbReference type="WBParaSite" id="nOo.2.0.1.t03063-RA"/>
    </source>
</evidence>
<dbReference type="InterPro" id="IPR001680">
    <property type="entry name" value="WD40_rpt"/>
</dbReference>
<evidence type="ECO:0000259" key="8">
    <source>
        <dbReference type="PROSITE" id="PS51396"/>
    </source>
</evidence>
<dbReference type="InterPro" id="IPR011989">
    <property type="entry name" value="ARM-like"/>
</dbReference>
<name>A0A182E4Y9_ONCOC</name>
<dbReference type="Pfam" id="PF08324">
    <property type="entry name" value="PUL"/>
    <property type="match status" value="1"/>
</dbReference>
<dbReference type="WBParaSite" id="nOo.2.0.1.t03063-RA">
    <property type="protein sequence ID" value="nOo.2.0.1.t03063-RA"/>
    <property type="gene ID" value="nOo.2.0.1.g03063"/>
</dbReference>
<dbReference type="PROSITE" id="PS51394">
    <property type="entry name" value="PFU"/>
    <property type="match status" value="2"/>
</dbReference>
<dbReference type="SUPFAM" id="SSF50978">
    <property type="entry name" value="WD40 repeat-like"/>
    <property type="match status" value="1"/>
</dbReference>
<comment type="similarity">
    <text evidence="2">Belongs to the WD repeat PLAP family.</text>
</comment>
<feature type="domain" description="PFU" evidence="7">
    <location>
        <begin position="407"/>
        <end position="508"/>
    </location>
</feature>
<dbReference type="PROSITE" id="PS50082">
    <property type="entry name" value="WD_REPEATS_2"/>
    <property type="match status" value="2"/>
</dbReference>